<proteinExistence type="predicted"/>
<feature type="region of interest" description="Disordered" evidence="5">
    <location>
        <begin position="13"/>
        <end position="54"/>
    </location>
</feature>
<protein>
    <recommendedName>
        <fullName evidence="3">Stress response regulator protein 1</fullName>
    </recommendedName>
</protein>
<dbReference type="SMART" id="SM00448">
    <property type="entry name" value="REC"/>
    <property type="match status" value="1"/>
</dbReference>
<evidence type="ECO:0000256" key="1">
    <source>
        <dbReference type="ARBA" id="ARBA00022553"/>
    </source>
</evidence>
<gene>
    <name evidence="7" type="primary">SRR1</name>
    <name evidence="7" type="ORF">CAAN4_H24366</name>
</gene>
<dbReference type="SUPFAM" id="SSF52172">
    <property type="entry name" value="CheY-like"/>
    <property type="match status" value="1"/>
</dbReference>
<evidence type="ECO:0000256" key="5">
    <source>
        <dbReference type="SAM" id="MobiDB-lite"/>
    </source>
</evidence>
<dbReference type="InterPro" id="IPR001789">
    <property type="entry name" value="Sig_transdc_resp-reg_receiver"/>
</dbReference>
<comment type="function">
    <text evidence="2">Required for stress adaptation, morphogenesis and virulence.</text>
</comment>
<dbReference type="InterPro" id="IPR011006">
    <property type="entry name" value="CheY-like_superfamily"/>
</dbReference>
<dbReference type="PANTHER" id="PTHR44591:SF3">
    <property type="entry name" value="RESPONSE REGULATORY DOMAIN-CONTAINING PROTEIN"/>
    <property type="match status" value="1"/>
</dbReference>
<organism evidence="7 8">
    <name type="scientific">[Candida] anglica</name>
    <dbReference type="NCBI Taxonomy" id="148631"/>
    <lineage>
        <taxon>Eukaryota</taxon>
        <taxon>Fungi</taxon>
        <taxon>Dikarya</taxon>
        <taxon>Ascomycota</taxon>
        <taxon>Saccharomycotina</taxon>
        <taxon>Pichiomycetes</taxon>
        <taxon>Debaryomycetaceae</taxon>
        <taxon>Kurtzmaniella</taxon>
    </lineage>
</organism>
<name>A0ABP0ELX3_9ASCO</name>
<sequence>MTRYNFTMELFRNYDGNPSSSSSTRPVTPPQDPLEFHNIQQLSTPPSNNVSPNYTYDQDDYFQYKQKSSIQMEYPSAKIHNISTIIDEPSPCGDKNSFVSPVEPEDSMGFLDTKGRRGSIIPSNVPTSVNTPVSDDKSYIPSTAPYKFLCVDDNSINLRILSKLLSKLFPQSSIETTTNPLEALKMIDNKSYDMCFLDIEMPELSGKELAEHVRKTNSNLGLIAVTTRAGSQDVREYENLGIDTTFAKPLRYSYSLIMDSIETVITRRSTPA</sequence>
<dbReference type="CDD" id="cd17546">
    <property type="entry name" value="REC_hyHK_CKI1_RcsC-like"/>
    <property type="match status" value="1"/>
</dbReference>
<dbReference type="PANTHER" id="PTHR44591">
    <property type="entry name" value="STRESS RESPONSE REGULATOR PROTEIN 1"/>
    <property type="match status" value="1"/>
</dbReference>
<reference evidence="7 8" key="1">
    <citation type="submission" date="2024-01" db="EMBL/GenBank/DDBJ databases">
        <authorList>
            <consortium name="Genoscope - CEA"/>
            <person name="William W."/>
        </authorList>
    </citation>
    <scope>NUCLEOTIDE SEQUENCE [LARGE SCALE GENOMIC DNA]</scope>
    <source>
        <strain evidence="7 8">29B2s-10</strain>
    </source>
</reference>
<evidence type="ECO:0000259" key="6">
    <source>
        <dbReference type="PROSITE" id="PS50110"/>
    </source>
</evidence>
<accession>A0ABP0ELX3</accession>
<feature type="compositionally biased region" description="Polar residues" evidence="5">
    <location>
        <begin position="38"/>
        <end position="54"/>
    </location>
</feature>
<evidence type="ECO:0000256" key="4">
    <source>
        <dbReference type="PROSITE-ProRule" id="PRU00169"/>
    </source>
</evidence>
<feature type="modified residue" description="4-aspartylphosphate" evidence="4">
    <location>
        <position position="198"/>
    </location>
</feature>
<dbReference type="InterPro" id="IPR050595">
    <property type="entry name" value="Bact_response_regulator"/>
</dbReference>
<dbReference type="Proteomes" id="UP001497600">
    <property type="component" value="Chromosome H"/>
</dbReference>
<evidence type="ECO:0000256" key="2">
    <source>
        <dbReference type="ARBA" id="ARBA00037668"/>
    </source>
</evidence>
<dbReference type="PROSITE" id="PS50110">
    <property type="entry name" value="RESPONSE_REGULATORY"/>
    <property type="match status" value="1"/>
</dbReference>
<feature type="domain" description="Response regulatory" evidence="6">
    <location>
        <begin position="147"/>
        <end position="263"/>
    </location>
</feature>
<dbReference type="Gene3D" id="3.40.50.2300">
    <property type="match status" value="1"/>
</dbReference>
<keyword evidence="1 4" id="KW-0597">Phosphoprotein</keyword>
<evidence type="ECO:0000313" key="8">
    <source>
        <dbReference type="Proteomes" id="UP001497600"/>
    </source>
</evidence>
<keyword evidence="8" id="KW-1185">Reference proteome</keyword>
<evidence type="ECO:0000313" key="7">
    <source>
        <dbReference type="EMBL" id="CAK7922239.1"/>
    </source>
</evidence>
<dbReference type="Pfam" id="PF00072">
    <property type="entry name" value="Response_reg"/>
    <property type="match status" value="1"/>
</dbReference>
<evidence type="ECO:0000256" key="3">
    <source>
        <dbReference type="ARBA" id="ARBA00040436"/>
    </source>
</evidence>
<dbReference type="EMBL" id="OZ004260">
    <property type="protein sequence ID" value="CAK7922239.1"/>
    <property type="molecule type" value="Genomic_DNA"/>
</dbReference>